<feature type="transmembrane region" description="Helical" evidence="7">
    <location>
        <begin position="389"/>
        <end position="408"/>
    </location>
</feature>
<evidence type="ECO:0000256" key="7">
    <source>
        <dbReference type="SAM" id="Phobius"/>
    </source>
</evidence>
<keyword evidence="3" id="KW-1003">Cell membrane</keyword>
<feature type="transmembrane region" description="Helical" evidence="7">
    <location>
        <begin position="324"/>
        <end position="343"/>
    </location>
</feature>
<comment type="caution">
    <text evidence="8">The sequence shown here is derived from an EMBL/GenBank/DDBJ whole genome shotgun (WGS) entry which is preliminary data.</text>
</comment>
<keyword evidence="4 7" id="KW-0812">Transmembrane</keyword>
<feature type="transmembrane region" description="Helical" evidence="7">
    <location>
        <begin position="283"/>
        <end position="303"/>
    </location>
</feature>
<feature type="transmembrane region" description="Helical" evidence="7">
    <location>
        <begin position="98"/>
        <end position="120"/>
    </location>
</feature>
<feature type="transmembrane region" description="Helical" evidence="7">
    <location>
        <begin position="140"/>
        <end position="162"/>
    </location>
</feature>
<evidence type="ECO:0000313" key="8">
    <source>
        <dbReference type="EMBL" id="NJO99848.1"/>
    </source>
</evidence>
<gene>
    <name evidence="8" type="ORF">HBH25_03085</name>
</gene>
<evidence type="ECO:0000256" key="4">
    <source>
        <dbReference type="ARBA" id="ARBA00022692"/>
    </source>
</evidence>
<dbReference type="Pfam" id="PF01554">
    <property type="entry name" value="MatE"/>
    <property type="match status" value="2"/>
</dbReference>
<dbReference type="RefSeq" id="WP_168081345.1">
    <property type="nucleotide sequence ID" value="NZ_JAAVJI010000001.1"/>
</dbReference>
<dbReference type="PANTHER" id="PTHR43549:SF2">
    <property type="entry name" value="MULTIDRUG RESISTANCE PROTEIN NORM-RELATED"/>
    <property type="match status" value="1"/>
</dbReference>
<keyword evidence="2" id="KW-0813">Transport</keyword>
<comment type="subcellular location">
    <subcellularLocation>
        <location evidence="1">Cell membrane</location>
        <topology evidence="1">Multi-pass membrane protein</topology>
    </subcellularLocation>
</comment>
<protein>
    <recommendedName>
        <fullName evidence="10">Multidrug resistance protein NorM</fullName>
    </recommendedName>
</protein>
<name>A0ABX0Y953_9PSED</name>
<keyword evidence="5 7" id="KW-1133">Transmembrane helix</keyword>
<dbReference type="InterPro" id="IPR052031">
    <property type="entry name" value="Membrane_Transporter-Flippase"/>
</dbReference>
<feature type="transmembrane region" description="Helical" evidence="7">
    <location>
        <begin position="65"/>
        <end position="86"/>
    </location>
</feature>
<accession>A0ABX0Y953</accession>
<proteinExistence type="predicted"/>
<evidence type="ECO:0000256" key="1">
    <source>
        <dbReference type="ARBA" id="ARBA00004651"/>
    </source>
</evidence>
<sequence>MNPRQMTPRARFIEGPIRTHMVRMCTTTALSLMALFAVDILTLAYVAQLHNPVALAAVGIGKTLIFINSSLVSGLVVACGALMSARVGRHRAASHARLATHMLIMTAVLSTGIAVIELAVARPAALWLGTDPTVLQAGRLFIGLAVPATVFNSVMQLCAQLLRAHGHSRLGMGVVLTGALVLAIADPVLIFGFGLGLDGAAMTYGLAAVVACAAGLYGVATRIGLSFSVRPRLLMLHTRRVVSLGLPAMLGNLATPLSIIYLLMTLATFGAPALAAMAVIDRLLQFSYCLYFALPNALSPVLAQNLAAGKDERAALAIAFTRRLVILYGSAVWAGLAVAAPLLNHLFDLPLGAQQLLNAFCRAGAGLWIGVGLDFIALSMFLTMGRPWWVAAFAWLRGTLGTLPFVYLGSQYYGSRGGLLGMWVGNALAATLAIATAHFMAKAFFARRALSASSP</sequence>
<dbReference type="Proteomes" id="UP000746535">
    <property type="component" value="Unassembled WGS sequence"/>
</dbReference>
<feature type="transmembrane region" description="Helical" evidence="7">
    <location>
        <begin position="241"/>
        <end position="263"/>
    </location>
</feature>
<dbReference type="PANTHER" id="PTHR43549">
    <property type="entry name" value="MULTIDRUG RESISTANCE PROTEIN YPNP-RELATED"/>
    <property type="match status" value="1"/>
</dbReference>
<feature type="transmembrane region" description="Helical" evidence="7">
    <location>
        <begin position="420"/>
        <end position="441"/>
    </location>
</feature>
<evidence type="ECO:0000256" key="2">
    <source>
        <dbReference type="ARBA" id="ARBA00022448"/>
    </source>
</evidence>
<organism evidence="8 9">
    <name type="scientific">Pseudomonas quercus</name>
    <dbReference type="NCBI Taxonomy" id="2722792"/>
    <lineage>
        <taxon>Bacteria</taxon>
        <taxon>Pseudomonadati</taxon>
        <taxon>Pseudomonadota</taxon>
        <taxon>Gammaproteobacteria</taxon>
        <taxon>Pseudomonadales</taxon>
        <taxon>Pseudomonadaceae</taxon>
        <taxon>Pseudomonas</taxon>
    </lineage>
</organism>
<evidence type="ECO:0000256" key="3">
    <source>
        <dbReference type="ARBA" id="ARBA00022475"/>
    </source>
</evidence>
<feature type="transmembrane region" description="Helical" evidence="7">
    <location>
        <begin position="201"/>
        <end position="220"/>
    </location>
</feature>
<dbReference type="EMBL" id="JAAVJI010000001">
    <property type="protein sequence ID" value="NJO99848.1"/>
    <property type="molecule type" value="Genomic_DNA"/>
</dbReference>
<evidence type="ECO:0000313" key="9">
    <source>
        <dbReference type="Proteomes" id="UP000746535"/>
    </source>
</evidence>
<evidence type="ECO:0008006" key="10">
    <source>
        <dbReference type="Google" id="ProtNLM"/>
    </source>
</evidence>
<keyword evidence="6 7" id="KW-0472">Membrane</keyword>
<keyword evidence="9" id="KW-1185">Reference proteome</keyword>
<feature type="transmembrane region" description="Helical" evidence="7">
    <location>
        <begin position="174"/>
        <end position="195"/>
    </location>
</feature>
<feature type="transmembrane region" description="Helical" evidence="7">
    <location>
        <begin position="21"/>
        <end position="45"/>
    </location>
</feature>
<evidence type="ECO:0000256" key="5">
    <source>
        <dbReference type="ARBA" id="ARBA00022989"/>
    </source>
</evidence>
<dbReference type="InterPro" id="IPR002528">
    <property type="entry name" value="MATE_fam"/>
</dbReference>
<feature type="transmembrane region" description="Helical" evidence="7">
    <location>
        <begin position="363"/>
        <end position="382"/>
    </location>
</feature>
<reference evidence="8 9" key="1">
    <citation type="submission" date="2020-03" db="EMBL/GenBank/DDBJ databases">
        <authorList>
            <person name="Wang L."/>
            <person name="He N."/>
            <person name="Li Y."/>
            <person name="Fang Y."/>
            <person name="Zhang F."/>
        </authorList>
    </citation>
    <scope>NUCLEOTIDE SEQUENCE [LARGE SCALE GENOMIC DNA]</scope>
    <source>
        <strain evidence="9">hsmgli-8</strain>
    </source>
</reference>
<evidence type="ECO:0000256" key="6">
    <source>
        <dbReference type="ARBA" id="ARBA00023136"/>
    </source>
</evidence>